<dbReference type="Gene3D" id="4.10.280.10">
    <property type="entry name" value="Helix-loop-helix DNA-binding domain"/>
    <property type="match status" value="1"/>
</dbReference>
<protein>
    <recommendedName>
        <fullName evidence="7">BHLH domain-containing protein</fullName>
    </recommendedName>
</protein>
<dbReference type="PANTHER" id="PTHR11793">
    <property type="entry name" value="BASIC HELIX-LOOP-HELIX TRANSCRIPTION FACTOR"/>
    <property type="match status" value="1"/>
</dbReference>
<dbReference type="AlphaFoldDB" id="A0AAN8PX57"/>
<gene>
    <name evidence="8" type="ORF">SNE40_007194</name>
</gene>
<dbReference type="GO" id="GO:0000785">
    <property type="term" value="C:chromatin"/>
    <property type="evidence" value="ECO:0007669"/>
    <property type="project" value="TreeGrafter"/>
</dbReference>
<feature type="region of interest" description="Disordered" evidence="6">
    <location>
        <begin position="333"/>
        <end position="372"/>
    </location>
</feature>
<evidence type="ECO:0000256" key="1">
    <source>
        <dbReference type="ARBA" id="ARBA00004123"/>
    </source>
</evidence>
<reference evidence="8 9" key="1">
    <citation type="submission" date="2024-01" db="EMBL/GenBank/DDBJ databases">
        <title>The genome of the rayed Mediterranean limpet Patella caerulea (Linnaeus, 1758).</title>
        <authorList>
            <person name="Anh-Thu Weber A."/>
            <person name="Halstead-Nussloch G."/>
        </authorList>
    </citation>
    <scope>NUCLEOTIDE SEQUENCE [LARGE SCALE GENOMIC DNA]</scope>
    <source>
        <strain evidence="8">AATW-2023a</strain>
        <tissue evidence="8">Whole specimen</tissue>
    </source>
</reference>
<dbReference type="FunFam" id="4.10.280.10:FF:000001">
    <property type="entry name" value="Putative transcription factor 12"/>
    <property type="match status" value="1"/>
</dbReference>
<keyword evidence="9" id="KW-1185">Reference proteome</keyword>
<sequence>MQNNSGIAAQDSSWNTINERSEALSFGARMNPGNDKELNDLLDFSAMFSPPNARRHQQQQQQMKNGPNNMDNNMYQGHPAYKPGMNDGGPWNPNSQPTPAGYESRLYENAPYNGQGRGDEMHPFNMNNNDNMPPLMNKNTEMTYGKPPGMINSNVPMSPESLPTTGSRGGGKYTPPEAGGGRRKVGPVYSPNADEYPQDSPRYTSPKPGMYGDYFLDTPHSNADPWSSNNALPSSTYPSTMLPSSSHYSQASSYNNMHHPHDMGYPPISPNQEAMLSSGLPPMSSFRGQTMPATSSPTVNGSEIIANRPNPVNTQQTGDALGKALASIYSTEHTGSSYGGSNPSTPVSSPPPMSASSSQWHRPTNHSATSQQHFEGHLHPMPSILHTSNQPMERLNEAIHMLQENTEARAEDRLEDAIHVLRNHAEGQLQGLQHPGLPPMMPPTHSNGMMGGIGPYSGMLGSHMDSHMGSHSSVPGPDGRPAENKSKFSTLREQPSDQPTTDGSIKVEKLDKGGDAKITEPNKKAEKKISAPPTKRSRRVVTDEEEEDDTNPEGKQEREKVRRQANNARERVRVRDINEAFKELGSMVTIHCSAGQPLTKLMVLQQAVNVITSLEGQVRERNLNPKAACLKRREEEKTEDLPGRSMNSVNSVNSEDLAQQAVLAGKCGPEQPGEGNTGGWW</sequence>
<dbReference type="GO" id="GO:0000981">
    <property type="term" value="F:DNA-binding transcription factor activity, RNA polymerase II-specific"/>
    <property type="evidence" value="ECO:0007669"/>
    <property type="project" value="TreeGrafter"/>
</dbReference>
<proteinExistence type="predicted"/>
<comment type="caution">
    <text evidence="8">The sequence shown here is derived from an EMBL/GenBank/DDBJ whole genome shotgun (WGS) entry which is preliminary data.</text>
</comment>
<evidence type="ECO:0000256" key="5">
    <source>
        <dbReference type="ARBA" id="ARBA00023242"/>
    </source>
</evidence>
<dbReference type="InterPro" id="IPR051098">
    <property type="entry name" value="NeuroDiff_E-box_TFs"/>
</dbReference>
<keyword evidence="3" id="KW-0238">DNA-binding</keyword>
<dbReference type="EMBL" id="JAZGQO010000006">
    <property type="protein sequence ID" value="KAK6184814.1"/>
    <property type="molecule type" value="Genomic_DNA"/>
</dbReference>
<organism evidence="8 9">
    <name type="scientific">Patella caerulea</name>
    <name type="common">Rayed Mediterranean limpet</name>
    <dbReference type="NCBI Taxonomy" id="87958"/>
    <lineage>
        <taxon>Eukaryota</taxon>
        <taxon>Metazoa</taxon>
        <taxon>Spiralia</taxon>
        <taxon>Lophotrochozoa</taxon>
        <taxon>Mollusca</taxon>
        <taxon>Gastropoda</taxon>
        <taxon>Patellogastropoda</taxon>
        <taxon>Patelloidea</taxon>
        <taxon>Patellidae</taxon>
        <taxon>Patella</taxon>
    </lineage>
</organism>
<evidence type="ECO:0000256" key="2">
    <source>
        <dbReference type="ARBA" id="ARBA00023015"/>
    </source>
</evidence>
<keyword evidence="4" id="KW-0804">Transcription</keyword>
<dbReference type="GO" id="GO:0005634">
    <property type="term" value="C:nucleus"/>
    <property type="evidence" value="ECO:0007669"/>
    <property type="project" value="UniProtKB-SubCell"/>
</dbReference>
<comment type="subcellular location">
    <subcellularLocation>
        <location evidence="1">Nucleus</location>
    </subcellularLocation>
</comment>
<feature type="compositionally biased region" description="Basic and acidic residues" evidence="6">
    <location>
        <begin position="552"/>
        <end position="567"/>
    </location>
</feature>
<dbReference type="GO" id="GO:0046983">
    <property type="term" value="F:protein dimerization activity"/>
    <property type="evidence" value="ECO:0007669"/>
    <property type="project" value="InterPro"/>
</dbReference>
<keyword evidence="2" id="KW-0805">Transcription regulation</keyword>
<dbReference type="InterPro" id="IPR011598">
    <property type="entry name" value="bHLH_dom"/>
</dbReference>
<dbReference type="SMART" id="SM00353">
    <property type="entry name" value="HLH"/>
    <property type="match status" value="1"/>
</dbReference>
<feature type="region of interest" description="Disordered" evidence="6">
    <location>
        <begin position="456"/>
        <end position="567"/>
    </location>
</feature>
<feature type="compositionally biased region" description="Basic and acidic residues" evidence="6">
    <location>
        <begin position="505"/>
        <end position="529"/>
    </location>
</feature>
<name>A0AAN8PX57_PATCE</name>
<dbReference type="GO" id="GO:0005667">
    <property type="term" value="C:transcription regulator complex"/>
    <property type="evidence" value="ECO:0007669"/>
    <property type="project" value="TreeGrafter"/>
</dbReference>
<accession>A0AAN8PX57</accession>
<evidence type="ECO:0000256" key="3">
    <source>
        <dbReference type="ARBA" id="ARBA00023125"/>
    </source>
</evidence>
<evidence type="ECO:0000259" key="7">
    <source>
        <dbReference type="PROSITE" id="PS50888"/>
    </source>
</evidence>
<feature type="domain" description="BHLH" evidence="7">
    <location>
        <begin position="561"/>
        <end position="614"/>
    </location>
</feature>
<dbReference type="SUPFAM" id="SSF47459">
    <property type="entry name" value="HLH, helix-loop-helix DNA-binding domain"/>
    <property type="match status" value="1"/>
</dbReference>
<feature type="compositionally biased region" description="Polar residues" evidence="6">
    <location>
        <begin position="151"/>
        <end position="166"/>
    </location>
</feature>
<dbReference type="GO" id="GO:0000978">
    <property type="term" value="F:RNA polymerase II cis-regulatory region sequence-specific DNA binding"/>
    <property type="evidence" value="ECO:0007669"/>
    <property type="project" value="TreeGrafter"/>
</dbReference>
<feature type="compositionally biased region" description="Low complexity" evidence="6">
    <location>
        <begin position="457"/>
        <end position="473"/>
    </location>
</feature>
<dbReference type="PROSITE" id="PS50888">
    <property type="entry name" value="BHLH"/>
    <property type="match status" value="1"/>
</dbReference>
<dbReference type="Proteomes" id="UP001347796">
    <property type="component" value="Unassembled WGS sequence"/>
</dbReference>
<evidence type="ECO:0000313" key="8">
    <source>
        <dbReference type="EMBL" id="KAK6184814.1"/>
    </source>
</evidence>
<feature type="compositionally biased region" description="Polar residues" evidence="6">
    <location>
        <begin position="359"/>
        <end position="372"/>
    </location>
</feature>
<dbReference type="Pfam" id="PF00010">
    <property type="entry name" value="HLH"/>
    <property type="match status" value="1"/>
</dbReference>
<dbReference type="CDD" id="cd18945">
    <property type="entry name" value="bHLH_E-protein_TCF4_E2-2"/>
    <property type="match status" value="1"/>
</dbReference>
<feature type="region of interest" description="Disordered" evidence="6">
    <location>
        <begin position="147"/>
        <end position="216"/>
    </location>
</feature>
<dbReference type="InterPro" id="IPR036638">
    <property type="entry name" value="HLH_DNA-bd_sf"/>
</dbReference>
<dbReference type="PANTHER" id="PTHR11793:SF13">
    <property type="entry name" value="PROTEIN DAUGHTERLESS"/>
    <property type="match status" value="1"/>
</dbReference>
<feature type="compositionally biased region" description="Polar residues" evidence="6">
    <location>
        <begin position="487"/>
        <end position="503"/>
    </location>
</feature>
<keyword evidence="5" id="KW-0539">Nucleus</keyword>
<evidence type="ECO:0000313" key="9">
    <source>
        <dbReference type="Proteomes" id="UP001347796"/>
    </source>
</evidence>
<evidence type="ECO:0000256" key="6">
    <source>
        <dbReference type="SAM" id="MobiDB-lite"/>
    </source>
</evidence>
<evidence type="ECO:0000256" key="4">
    <source>
        <dbReference type="ARBA" id="ARBA00023163"/>
    </source>
</evidence>